<evidence type="ECO:0000313" key="6">
    <source>
        <dbReference type="Proteomes" id="UP000035346"/>
    </source>
</evidence>
<dbReference type="InterPro" id="IPR036986">
    <property type="entry name" value="S4_RNA-bd_sf"/>
</dbReference>
<dbReference type="CDD" id="cd00165">
    <property type="entry name" value="S4"/>
    <property type="match status" value="1"/>
</dbReference>
<dbReference type="RefSeq" id="WP_000384868.1">
    <property type="nucleotide sequence ID" value="NZ_CAACXY010000001.1"/>
</dbReference>
<reference evidence="3 6" key="1">
    <citation type="journal article" date="2015" name="PLoS ONE">
        <title>Genomic analysis reveals the molecular basis for capsule loss in the group B streptococcus population.</title>
        <authorList>
            <consortium name="DEVANI Consortium"/>
            <person name="Rosini R."/>
            <person name="Campisi E."/>
            <person name="De Chiara M."/>
            <person name="Tettelin H."/>
            <person name="Rinaudo D."/>
            <person name="Toniolo C."/>
            <person name="Metruccio M."/>
            <person name="Guidotti S."/>
            <person name="Sorensen U.B."/>
            <person name="Kilian M."/>
            <person name="Ramirez M."/>
            <person name="Janulczyk R."/>
            <person name="Donati C."/>
            <person name="Grandi G."/>
            <person name="Margarit I."/>
        </authorList>
    </citation>
    <scope>NUCLEOTIDE SEQUENCE [LARGE SCALE GENOMIC DNA]</scope>
    <source>
        <strain evidence="3 6">DK-B-USS-215</strain>
    </source>
</reference>
<dbReference type="GO" id="GO:0003723">
    <property type="term" value="F:RNA binding"/>
    <property type="evidence" value="ECO:0007669"/>
    <property type="project" value="UniProtKB-KW"/>
</dbReference>
<proteinExistence type="predicted"/>
<evidence type="ECO:0000313" key="3">
    <source>
        <dbReference type="EMBL" id="KLL39007.1"/>
    </source>
</evidence>
<evidence type="ECO:0000256" key="1">
    <source>
        <dbReference type="PROSITE-ProRule" id="PRU00182"/>
    </source>
</evidence>
<dbReference type="Gene3D" id="3.10.290.10">
    <property type="entry name" value="RNA-binding S4 domain"/>
    <property type="match status" value="1"/>
</dbReference>
<accession>A0A076YY78</accession>
<dbReference type="InterPro" id="IPR014330">
    <property type="entry name" value="RNA-bd_S4-rel_YaaA"/>
</dbReference>
<dbReference type="Proteomes" id="UP000035346">
    <property type="component" value="Unassembled WGS sequence"/>
</dbReference>
<evidence type="ECO:0000313" key="4">
    <source>
        <dbReference type="EMBL" id="SQA18127.1"/>
    </source>
</evidence>
<name>A0A076YY78_STRAG</name>
<dbReference type="Proteomes" id="UP000250200">
    <property type="component" value="Unassembled WGS sequence"/>
</dbReference>
<dbReference type="EMBL" id="UAVB01000001">
    <property type="protein sequence ID" value="SQA18127.1"/>
    <property type="molecule type" value="Genomic_DNA"/>
</dbReference>
<dbReference type="Proteomes" id="UP000254076">
    <property type="component" value="Unassembled WGS sequence"/>
</dbReference>
<evidence type="ECO:0000256" key="2">
    <source>
        <dbReference type="SAM" id="MobiDB-lite"/>
    </source>
</evidence>
<feature type="compositionally biased region" description="Basic and acidic residues" evidence="2">
    <location>
        <begin position="95"/>
        <end position="106"/>
    </location>
</feature>
<keyword evidence="1" id="KW-0694">RNA-binding</keyword>
<dbReference type="EMBL" id="UHEQ01000004">
    <property type="protein sequence ID" value="SUN13753.1"/>
    <property type="molecule type" value="Genomic_DNA"/>
</dbReference>
<dbReference type="AlphaFoldDB" id="A0A076YY78"/>
<dbReference type="EMBL" id="LBKL01000065">
    <property type="protein sequence ID" value="KLL39007.1"/>
    <property type="molecule type" value="Genomic_DNA"/>
</dbReference>
<protein>
    <submittedName>
        <fullName evidence="3">S4 domain-containing protein YaaA</fullName>
    </submittedName>
    <submittedName>
        <fullName evidence="4">Uncharacterized conserved protein</fullName>
    </submittedName>
</protein>
<evidence type="ECO:0000313" key="7">
    <source>
        <dbReference type="Proteomes" id="UP000250200"/>
    </source>
</evidence>
<evidence type="ECO:0000313" key="8">
    <source>
        <dbReference type="Proteomes" id="UP000254076"/>
    </source>
</evidence>
<gene>
    <name evidence="4" type="ORF">NCTC8181_01171</name>
    <name evidence="5" type="ORF">NCTC8185_01019</name>
    <name evidence="3" type="ORF">WA04_05570</name>
</gene>
<organism evidence="4 7">
    <name type="scientific">Streptococcus agalactiae</name>
    <dbReference type="NCBI Taxonomy" id="1311"/>
    <lineage>
        <taxon>Bacteria</taxon>
        <taxon>Bacillati</taxon>
        <taxon>Bacillota</taxon>
        <taxon>Bacilli</taxon>
        <taxon>Lactobacillales</taxon>
        <taxon>Streptococcaceae</taxon>
        <taxon>Streptococcus</taxon>
    </lineage>
</organism>
<reference evidence="7 8" key="2">
    <citation type="submission" date="2018-06" db="EMBL/GenBank/DDBJ databases">
        <authorList>
            <consortium name="Pathogen Informatics"/>
            <person name="Doyle S."/>
        </authorList>
    </citation>
    <scope>NUCLEOTIDE SEQUENCE [LARGE SCALE GENOMIC DNA]</scope>
    <source>
        <strain evidence="4 7">NCTC8181</strain>
        <strain evidence="5 8">NCTC8185</strain>
    </source>
</reference>
<comment type="caution">
    <text evidence="4">The sequence shown here is derived from an EMBL/GenBank/DDBJ whole genome shotgun (WGS) entry which is preliminary data.</text>
</comment>
<dbReference type="Pfam" id="PF13275">
    <property type="entry name" value="S4_2"/>
    <property type="match status" value="1"/>
</dbReference>
<evidence type="ECO:0000313" key="5">
    <source>
        <dbReference type="EMBL" id="SUN13753.1"/>
    </source>
</evidence>
<feature type="region of interest" description="Disordered" evidence="2">
    <location>
        <begin position="95"/>
        <end position="117"/>
    </location>
</feature>
<dbReference type="SUPFAM" id="SSF55174">
    <property type="entry name" value="Alpha-L RNA-binding motif"/>
    <property type="match status" value="1"/>
</dbReference>
<dbReference type="PROSITE" id="PS50889">
    <property type="entry name" value="S4"/>
    <property type="match status" value="1"/>
</dbReference>
<sequence>MDYKLFDEYITLQSLLKEIGIIQSGGAIKKFLADNQVLFNGDLENRRGKKLRLGDIITIPDQNIEIIIRKPSDQEIEERNVEIAEKQRVSEIVKEMNKNTNKDKSKTSKKPVRFPGT</sequence>
<feature type="compositionally biased region" description="Basic residues" evidence="2">
    <location>
        <begin position="107"/>
        <end position="117"/>
    </location>
</feature>
<dbReference type="NCBIfam" id="TIGR02988">
    <property type="entry name" value="YaaA_near_RecF"/>
    <property type="match status" value="1"/>
</dbReference>